<dbReference type="InterPro" id="IPR009057">
    <property type="entry name" value="Homeodomain-like_sf"/>
</dbReference>
<dbReference type="EMBL" id="WBMT01000017">
    <property type="protein sequence ID" value="KAB2343977.1"/>
    <property type="molecule type" value="Genomic_DNA"/>
</dbReference>
<dbReference type="SUPFAM" id="SSF46689">
    <property type="entry name" value="Homeodomain-like"/>
    <property type="match status" value="1"/>
</dbReference>
<dbReference type="OrthoDB" id="956698at2"/>
<keyword evidence="1" id="KW-0805">Transcription regulation</keyword>
<evidence type="ECO:0000256" key="4">
    <source>
        <dbReference type="PROSITE-ProRule" id="PRU00335"/>
    </source>
</evidence>
<evidence type="ECO:0000259" key="5">
    <source>
        <dbReference type="PROSITE" id="PS50977"/>
    </source>
</evidence>
<dbReference type="Proteomes" id="UP000468735">
    <property type="component" value="Unassembled WGS sequence"/>
</dbReference>
<dbReference type="InterPro" id="IPR050109">
    <property type="entry name" value="HTH-type_TetR-like_transc_reg"/>
</dbReference>
<dbReference type="Gene3D" id="1.10.10.60">
    <property type="entry name" value="Homeodomain-like"/>
    <property type="match status" value="1"/>
</dbReference>
<dbReference type="InterPro" id="IPR041347">
    <property type="entry name" value="MftR_C"/>
</dbReference>
<keyword evidence="2 4" id="KW-0238">DNA-binding</keyword>
<gene>
    <name evidence="6" type="ORF">F8566_32045</name>
</gene>
<dbReference type="PANTHER" id="PTHR30055">
    <property type="entry name" value="HTH-TYPE TRANSCRIPTIONAL REGULATOR RUTR"/>
    <property type="match status" value="1"/>
</dbReference>
<protein>
    <submittedName>
        <fullName evidence="6">TetR family transcriptional regulator</fullName>
    </submittedName>
</protein>
<dbReference type="InterPro" id="IPR001647">
    <property type="entry name" value="HTH_TetR"/>
</dbReference>
<evidence type="ECO:0000313" key="6">
    <source>
        <dbReference type="EMBL" id="KAB2343977.1"/>
    </source>
</evidence>
<dbReference type="PANTHER" id="PTHR30055:SF234">
    <property type="entry name" value="HTH-TYPE TRANSCRIPTIONAL REGULATOR BETI"/>
    <property type="match status" value="1"/>
</dbReference>
<dbReference type="PROSITE" id="PS50977">
    <property type="entry name" value="HTH_TETR_2"/>
    <property type="match status" value="1"/>
</dbReference>
<dbReference type="GO" id="GO:0003700">
    <property type="term" value="F:DNA-binding transcription factor activity"/>
    <property type="evidence" value="ECO:0007669"/>
    <property type="project" value="TreeGrafter"/>
</dbReference>
<dbReference type="PRINTS" id="PR00455">
    <property type="entry name" value="HTHTETR"/>
</dbReference>
<sequence length="213" mass="24295">MSTSLPEHALDRLQDRLERLPLRERKKLKTRRAIQDHALRLFTEQGYDETTVEQIAEAAEISPSTFFRYFRTKEDVVITDEYDPIMAEIFRAQPAGTGVIEALRATFREILPQMLAGDMDTVITRMRLTAQVPALRARTTESLREGTHAVLKEIIAERTGRPQDDLDVETFTWALLGVLQSAMYAWLDGKVEIEDLPDLIDHNLELVATGFPL</sequence>
<dbReference type="Gene3D" id="1.10.357.10">
    <property type="entry name" value="Tetracycline Repressor, domain 2"/>
    <property type="match status" value="1"/>
</dbReference>
<comment type="caution">
    <text evidence="6">The sequence shown here is derived from an EMBL/GenBank/DDBJ whole genome shotgun (WGS) entry which is preliminary data.</text>
</comment>
<evidence type="ECO:0000256" key="1">
    <source>
        <dbReference type="ARBA" id="ARBA00023015"/>
    </source>
</evidence>
<evidence type="ECO:0000256" key="2">
    <source>
        <dbReference type="ARBA" id="ARBA00023125"/>
    </source>
</evidence>
<feature type="domain" description="HTH tetR-type" evidence="5">
    <location>
        <begin position="28"/>
        <end position="88"/>
    </location>
</feature>
<keyword evidence="7" id="KW-1185">Reference proteome</keyword>
<feature type="DNA-binding region" description="H-T-H motif" evidence="4">
    <location>
        <begin position="51"/>
        <end position="70"/>
    </location>
</feature>
<name>A0A6H9YTV5_9ACTN</name>
<dbReference type="GO" id="GO:0000976">
    <property type="term" value="F:transcription cis-regulatory region binding"/>
    <property type="evidence" value="ECO:0007669"/>
    <property type="project" value="TreeGrafter"/>
</dbReference>
<dbReference type="Pfam" id="PF17754">
    <property type="entry name" value="TetR_C_14"/>
    <property type="match status" value="1"/>
</dbReference>
<reference evidence="6 7" key="1">
    <citation type="submission" date="2019-09" db="EMBL/GenBank/DDBJ databases">
        <title>Actinomadura physcomitrii sp. nov., a novel actinomycete isolated from moss [Physcomitrium sphaericum (Ludw) Fuernr].</title>
        <authorList>
            <person name="Zhuang X."/>
            <person name="Liu C."/>
        </authorList>
    </citation>
    <scope>NUCLEOTIDE SEQUENCE [LARGE SCALE GENOMIC DNA]</scope>
    <source>
        <strain evidence="6 7">HMC1</strain>
    </source>
</reference>
<proteinExistence type="predicted"/>
<evidence type="ECO:0000313" key="7">
    <source>
        <dbReference type="Proteomes" id="UP000468735"/>
    </source>
</evidence>
<organism evidence="6 7">
    <name type="scientific">Actinomadura rudentiformis</name>
    <dbReference type="NCBI Taxonomy" id="359158"/>
    <lineage>
        <taxon>Bacteria</taxon>
        <taxon>Bacillati</taxon>
        <taxon>Actinomycetota</taxon>
        <taxon>Actinomycetes</taxon>
        <taxon>Streptosporangiales</taxon>
        <taxon>Thermomonosporaceae</taxon>
        <taxon>Actinomadura</taxon>
    </lineage>
</organism>
<keyword evidence="3" id="KW-0804">Transcription</keyword>
<accession>A0A6H9YTV5</accession>
<dbReference type="AlphaFoldDB" id="A0A6H9YTV5"/>
<dbReference type="RefSeq" id="WP_151565605.1">
    <property type="nucleotide sequence ID" value="NZ_WBMT01000017.1"/>
</dbReference>
<evidence type="ECO:0000256" key="3">
    <source>
        <dbReference type="ARBA" id="ARBA00023163"/>
    </source>
</evidence>
<dbReference type="Pfam" id="PF00440">
    <property type="entry name" value="TetR_N"/>
    <property type="match status" value="1"/>
</dbReference>